<keyword evidence="12" id="KW-0812">Transmembrane</keyword>
<dbReference type="Pfam" id="PF02518">
    <property type="entry name" value="HATPase_c"/>
    <property type="match status" value="1"/>
</dbReference>
<accession>A0A0K8MHT1</accession>
<evidence type="ECO:0000256" key="8">
    <source>
        <dbReference type="ARBA" id="ARBA00022777"/>
    </source>
</evidence>
<keyword evidence="9" id="KW-0067">ATP-binding</keyword>
<dbReference type="GO" id="GO:0004721">
    <property type="term" value="F:phosphoprotein phosphatase activity"/>
    <property type="evidence" value="ECO:0007669"/>
    <property type="project" value="TreeGrafter"/>
</dbReference>
<dbReference type="SUPFAM" id="SSF55874">
    <property type="entry name" value="ATPase domain of HSP90 chaperone/DNA topoisomerase II/histidine kinase"/>
    <property type="match status" value="1"/>
</dbReference>
<dbReference type="InterPro" id="IPR050351">
    <property type="entry name" value="BphY/WalK/GraS-like"/>
</dbReference>
<dbReference type="InterPro" id="IPR036890">
    <property type="entry name" value="HATPase_C_sf"/>
</dbReference>
<dbReference type="InterPro" id="IPR003661">
    <property type="entry name" value="HisK_dim/P_dom"/>
</dbReference>
<dbReference type="Gene3D" id="1.10.287.130">
    <property type="match status" value="1"/>
</dbReference>
<dbReference type="Pfam" id="PF00512">
    <property type="entry name" value="HisKA"/>
    <property type="match status" value="1"/>
</dbReference>
<organism evidence="14 15">
    <name type="scientific">Fructobacillus ficulneus</name>
    <dbReference type="NCBI Taxonomy" id="157463"/>
    <lineage>
        <taxon>Bacteria</taxon>
        <taxon>Bacillati</taxon>
        <taxon>Bacillota</taxon>
        <taxon>Bacilli</taxon>
        <taxon>Lactobacillales</taxon>
        <taxon>Lactobacillaceae</taxon>
        <taxon>Fructobacillus</taxon>
    </lineage>
</organism>
<evidence type="ECO:0000256" key="5">
    <source>
        <dbReference type="ARBA" id="ARBA00022553"/>
    </source>
</evidence>
<evidence type="ECO:0000256" key="4">
    <source>
        <dbReference type="ARBA" id="ARBA00022475"/>
    </source>
</evidence>
<dbReference type="SMART" id="SM00387">
    <property type="entry name" value="HATPase_c"/>
    <property type="match status" value="1"/>
</dbReference>
<dbReference type="PANTHER" id="PTHR45453">
    <property type="entry name" value="PHOSPHATE REGULON SENSOR PROTEIN PHOR"/>
    <property type="match status" value="1"/>
</dbReference>
<proteinExistence type="predicted"/>
<keyword evidence="15" id="KW-1185">Reference proteome</keyword>
<keyword evidence="12" id="KW-1133">Transmembrane helix</keyword>
<evidence type="ECO:0000256" key="3">
    <source>
        <dbReference type="ARBA" id="ARBA00012438"/>
    </source>
</evidence>
<name>A0A0K8MHT1_9LACO</name>
<dbReference type="EC" id="2.7.13.3" evidence="3"/>
<dbReference type="GO" id="GO:0005886">
    <property type="term" value="C:plasma membrane"/>
    <property type="evidence" value="ECO:0007669"/>
    <property type="project" value="UniProtKB-SubCell"/>
</dbReference>
<reference evidence="14 15" key="1">
    <citation type="journal article" date="2015" name="BMC Genomics">
        <title>Comparative genomics of Fructobacillus spp. and Leuconostoc spp. reveals niche-specific evolution of Fructobacillus spp.</title>
        <authorList>
            <person name="Endo A."/>
            <person name="Tanizawa Y."/>
            <person name="Tanaka N."/>
            <person name="Maeno S."/>
            <person name="Kumar H."/>
            <person name="Shiwa Y."/>
            <person name="Okada S."/>
            <person name="Yoshikawa H."/>
            <person name="Dicks L."/>
            <person name="Nakagawa J."/>
            <person name="Arita M."/>
        </authorList>
    </citation>
    <scope>NUCLEOTIDE SEQUENCE [LARGE SCALE GENOMIC DNA]</scope>
    <source>
        <strain evidence="14 15">JCM 12225</strain>
    </source>
</reference>
<comment type="catalytic activity">
    <reaction evidence="1">
        <text>ATP + protein L-histidine = ADP + protein N-phospho-L-histidine.</text>
        <dbReference type="EC" id="2.7.13.3"/>
    </reaction>
</comment>
<sequence length="372" mass="41447">MVKKSTILVQASLSFILGLAVTFGLTWALVFDLLKDKLDWSAQQSWPFFGLIWALLALIWLWHVCRKSRERLVFLSLAHQLLTLAEANANIGSEEANQDHSVVGLKKRDQAGQLTTLVNQIVDQFNQAHDEQLAVERSKDEMMTNISHDLRTPLTAIIGYLGLVVNTNGQLDSADQDKYLETAYHKSNQMKTLVEDLFSFAKLQSTQVSLNISDFSLGDLLEQILANYAMDAKDRNLKLATAIDPQVIVMAGDSDKIARALINLVENALKYGQGASFIKLTGQMKTADQVEIRVINDGPMIPPAAANHIFERFYRVEESRNSKTGGTGLGLAIVKGIVDQHRGQIHVESTEDLTAFVMTLPLKQVKEERENE</sequence>
<dbReference type="FunFam" id="3.30.565.10:FF:000006">
    <property type="entry name" value="Sensor histidine kinase WalK"/>
    <property type="match status" value="1"/>
</dbReference>
<dbReference type="PROSITE" id="PS50109">
    <property type="entry name" value="HIS_KIN"/>
    <property type="match status" value="1"/>
</dbReference>
<keyword evidence="7" id="KW-0547">Nucleotide-binding</keyword>
<protein>
    <recommendedName>
        <fullName evidence="3">histidine kinase</fullName>
        <ecNumber evidence="3">2.7.13.3</ecNumber>
    </recommendedName>
</protein>
<dbReference type="FunFam" id="1.10.287.130:FF:000008">
    <property type="entry name" value="Two-component sensor histidine kinase"/>
    <property type="match status" value="1"/>
</dbReference>
<evidence type="ECO:0000256" key="2">
    <source>
        <dbReference type="ARBA" id="ARBA00004236"/>
    </source>
</evidence>
<evidence type="ECO:0000313" key="14">
    <source>
        <dbReference type="EMBL" id="GAO99982.1"/>
    </source>
</evidence>
<evidence type="ECO:0000256" key="9">
    <source>
        <dbReference type="ARBA" id="ARBA00022840"/>
    </source>
</evidence>
<dbReference type="GO" id="GO:0005524">
    <property type="term" value="F:ATP binding"/>
    <property type="evidence" value="ECO:0007669"/>
    <property type="project" value="UniProtKB-KW"/>
</dbReference>
<evidence type="ECO:0000256" key="12">
    <source>
        <dbReference type="SAM" id="Phobius"/>
    </source>
</evidence>
<evidence type="ECO:0000256" key="11">
    <source>
        <dbReference type="ARBA" id="ARBA00023136"/>
    </source>
</evidence>
<keyword evidence="4" id="KW-1003">Cell membrane</keyword>
<dbReference type="PRINTS" id="PR00344">
    <property type="entry name" value="BCTRLSENSOR"/>
</dbReference>
<dbReference type="CDD" id="cd00082">
    <property type="entry name" value="HisKA"/>
    <property type="match status" value="1"/>
</dbReference>
<evidence type="ECO:0000259" key="13">
    <source>
        <dbReference type="PROSITE" id="PS50109"/>
    </source>
</evidence>
<dbReference type="Proteomes" id="UP000253891">
    <property type="component" value="Unassembled WGS sequence"/>
</dbReference>
<keyword evidence="5" id="KW-0597">Phosphoprotein</keyword>
<comment type="subcellular location">
    <subcellularLocation>
        <location evidence="2">Cell membrane</location>
    </subcellularLocation>
</comment>
<evidence type="ECO:0000256" key="1">
    <source>
        <dbReference type="ARBA" id="ARBA00000085"/>
    </source>
</evidence>
<dbReference type="CDD" id="cd00075">
    <property type="entry name" value="HATPase"/>
    <property type="match status" value="1"/>
</dbReference>
<evidence type="ECO:0000256" key="10">
    <source>
        <dbReference type="ARBA" id="ARBA00023012"/>
    </source>
</evidence>
<keyword evidence="10" id="KW-0902">Two-component regulatory system</keyword>
<dbReference type="SUPFAM" id="SSF47384">
    <property type="entry name" value="Homodimeric domain of signal transducing histidine kinase"/>
    <property type="match status" value="1"/>
</dbReference>
<dbReference type="InterPro" id="IPR003594">
    <property type="entry name" value="HATPase_dom"/>
</dbReference>
<dbReference type="PANTHER" id="PTHR45453:SF1">
    <property type="entry name" value="PHOSPHATE REGULON SENSOR PROTEIN PHOR"/>
    <property type="match status" value="1"/>
</dbReference>
<dbReference type="SMART" id="SM00388">
    <property type="entry name" value="HisKA"/>
    <property type="match status" value="1"/>
</dbReference>
<dbReference type="STRING" id="157463.GCA_001047075_00899"/>
<dbReference type="GO" id="GO:0000155">
    <property type="term" value="F:phosphorelay sensor kinase activity"/>
    <property type="evidence" value="ECO:0007669"/>
    <property type="project" value="InterPro"/>
</dbReference>
<dbReference type="OrthoDB" id="335833at2"/>
<gene>
    <name evidence="14" type="ORF">FFIC_270130</name>
</gene>
<evidence type="ECO:0000313" key="15">
    <source>
        <dbReference type="Proteomes" id="UP000253891"/>
    </source>
</evidence>
<keyword evidence="6" id="KW-0808">Transferase</keyword>
<dbReference type="InterPro" id="IPR005467">
    <property type="entry name" value="His_kinase_dom"/>
</dbReference>
<feature type="transmembrane region" description="Helical" evidence="12">
    <location>
        <begin position="46"/>
        <end position="65"/>
    </location>
</feature>
<feature type="transmembrane region" description="Helical" evidence="12">
    <location>
        <begin position="12"/>
        <end position="34"/>
    </location>
</feature>
<keyword evidence="8 14" id="KW-0418">Kinase</keyword>
<dbReference type="InterPro" id="IPR036097">
    <property type="entry name" value="HisK_dim/P_sf"/>
</dbReference>
<dbReference type="EMBL" id="DF968004">
    <property type="protein sequence ID" value="GAO99982.1"/>
    <property type="molecule type" value="Genomic_DNA"/>
</dbReference>
<evidence type="ECO:0000256" key="7">
    <source>
        <dbReference type="ARBA" id="ARBA00022741"/>
    </source>
</evidence>
<dbReference type="AlphaFoldDB" id="A0A0K8MHT1"/>
<evidence type="ECO:0000256" key="6">
    <source>
        <dbReference type="ARBA" id="ARBA00022679"/>
    </source>
</evidence>
<keyword evidence="11 12" id="KW-0472">Membrane</keyword>
<feature type="domain" description="Histidine kinase" evidence="13">
    <location>
        <begin position="145"/>
        <end position="364"/>
    </location>
</feature>
<dbReference type="GO" id="GO:0016036">
    <property type="term" value="P:cellular response to phosphate starvation"/>
    <property type="evidence" value="ECO:0007669"/>
    <property type="project" value="TreeGrafter"/>
</dbReference>
<dbReference type="InterPro" id="IPR004358">
    <property type="entry name" value="Sig_transdc_His_kin-like_C"/>
</dbReference>
<dbReference type="Gene3D" id="3.30.565.10">
    <property type="entry name" value="Histidine kinase-like ATPase, C-terminal domain"/>
    <property type="match status" value="1"/>
</dbReference>